<evidence type="ECO:0000313" key="3">
    <source>
        <dbReference type="Proteomes" id="UP000238413"/>
    </source>
</evidence>
<dbReference type="RefSeq" id="WP_099498588.1">
    <property type="nucleotide sequence ID" value="NZ_CP026652.1"/>
</dbReference>
<organism evidence="2 3">
    <name type="scientific">Streptomyces dengpaensis</name>
    <dbReference type="NCBI Taxonomy" id="2049881"/>
    <lineage>
        <taxon>Bacteria</taxon>
        <taxon>Bacillati</taxon>
        <taxon>Actinomycetota</taxon>
        <taxon>Actinomycetes</taxon>
        <taxon>Kitasatosporales</taxon>
        <taxon>Streptomycetaceae</taxon>
        <taxon>Streptomyces</taxon>
    </lineage>
</organism>
<evidence type="ECO:0000313" key="2">
    <source>
        <dbReference type="EMBL" id="AVH55616.1"/>
    </source>
</evidence>
<keyword evidence="3" id="KW-1185">Reference proteome</keyword>
<sequence length="93" mass="9744">MPPGSGGHDGSTRARAALLPEREDDPYLPAIIDRMGIHAPMAAAYRSNSDAGAGQDLAHFGTLRGAGMLLRALDADPALKTARDERSGRGCCR</sequence>
<evidence type="ECO:0000256" key="1">
    <source>
        <dbReference type="SAM" id="MobiDB-lite"/>
    </source>
</evidence>
<name>A0ABM6SNH4_9ACTN</name>
<reference evidence="2 3" key="1">
    <citation type="submission" date="2018-02" db="EMBL/GenBank/DDBJ databases">
        <title>Complete genome sequence of Streptomyces dengpaensis, the producer of angucyclines.</title>
        <authorList>
            <person name="Yumei L."/>
        </authorList>
    </citation>
    <scope>NUCLEOTIDE SEQUENCE [LARGE SCALE GENOMIC DNA]</scope>
    <source>
        <strain evidence="2 3">XZHG99</strain>
    </source>
</reference>
<dbReference type="EMBL" id="CP026652">
    <property type="protein sequence ID" value="AVH55616.1"/>
    <property type="molecule type" value="Genomic_DNA"/>
</dbReference>
<feature type="region of interest" description="Disordered" evidence="1">
    <location>
        <begin position="1"/>
        <end position="20"/>
    </location>
</feature>
<proteinExistence type="predicted"/>
<gene>
    <name evidence="2" type="ORF">C4B68_07270</name>
</gene>
<protein>
    <submittedName>
        <fullName evidence="2">Uncharacterized protein</fullName>
    </submittedName>
</protein>
<dbReference type="Proteomes" id="UP000238413">
    <property type="component" value="Chromosome"/>
</dbReference>
<accession>A0ABM6SNH4</accession>